<dbReference type="SUPFAM" id="SSF55785">
    <property type="entry name" value="PYP-like sensor domain (PAS domain)"/>
    <property type="match status" value="1"/>
</dbReference>
<keyword evidence="4" id="KW-0808">Transferase</keyword>
<accession>A0A1U7DB56</accession>
<dbReference type="InterPro" id="IPR035965">
    <property type="entry name" value="PAS-like_dom_sf"/>
</dbReference>
<evidence type="ECO:0000256" key="8">
    <source>
        <dbReference type="PROSITE-ProRule" id="PRU00169"/>
    </source>
</evidence>
<feature type="modified residue" description="4-aspartylphosphate" evidence="8">
    <location>
        <position position="595"/>
    </location>
</feature>
<dbReference type="SMART" id="SM00911">
    <property type="entry name" value="HWE_HK"/>
    <property type="match status" value="1"/>
</dbReference>
<organism evidence="10 11">
    <name type="scientific">Salipiger profundus</name>
    <dbReference type="NCBI Taxonomy" id="1229727"/>
    <lineage>
        <taxon>Bacteria</taxon>
        <taxon>Pseudomonadati</taxon>
        <taxon>Pseudomonadota</taxon>
        <taxon>Alphaproteobacteria</taxon>
        <taxon>Rhodobacterales</taxon>
        <taxon>Roseobacteraceae</taxon>
        <taxon>Salipiger</taxon>
    </lineage>
</organism>
<dbReference type="InterPro" id="IPR029016">
    <property type="entry name" value="GAF-like_dom_sf"/>
</dbReference>
<dbReference type="OrthoDB" id="489241at2"/>
<keyword evidence="11" id="KW-1185">Reference proteome</keyword>
<evidence type="ECO:0000256" key="1">
    <source>
        <dbReference type="ARBA" id="ARBA00000085"/>
    </source>
</evidence>
<dbReference type="PANTHER" id="PTHR41523">
    <property type="entry name" value="TWO-COMPONENT SYSTEM SENSOR PROTEIN"/>
    <property type="match status" value="1"/>
</dbReference>
<dbReference type="Gene3D" id="3.30.450.40">
    <property type="match status" value="1"/>
</dbReference>
<gene>
    <name evidence="10" type="ORF">Ga0080559_TMP4510</name>
</gene>
<evidence type="ECO:0000256" key="7">
    <source>
        <dbReference type="ARBA" id="ARBA00022840"/>
    </source>
</evidence>
<dbReference type="PROSITE" id="PS50110">
    <property type="entry name" value="RESPONSE_REGULATORY"/>
    <property type="match status" value="1"/>
</dbReference>
<keyword evidence="3 8" id="KW-0597">Phosphoprotein</keyword>
<dbReference type="SMART" id="SM00448">
    <property type="entry name" value="REC"/>
    <property type="match status" value="1"/>
</dbReference>
<dbReference type="SUPFAM" id="SSF52172">
    <property type="entry name" value="CheY-like"/>
    <property type="match status" value="1"/>
</dbReference>
<dbReference type="InterPro" id="IPR001789">
    <property type="entry name" value="Sig_transdc_resp-reg_receiver"/>
</dbReference>
<comment type="catalytic activity">
    <reaction evidence="1">
        <text>ATP + protein L-histidine = ADP + protein N-phospho-L-histidine.</text>
        <dbReference type="EC" id="2.7.13.3"/>
    </reaction>
</comment>
<dbReference type="Gene3D" id="3.30.450.20">
    <property type="entry name" value="PAS domain"/>
    <property type="match status" value="1"/>
</dbReference>
<evidence type="ECO:0000256" key="3">
    <source>
        <dbReference type="ARBA" id="ARBA00022553"/>
    </source>
</evidence>
<dbReference type="SUPFAM" id="SSF55781">
    <property type="entry name" value="GAF domain-like"/>
    <property type="match status" value="1"/>
</dbReference>
<dbReference type="Gene3D" id="3.30.565.10">
    <property type="entry name" value="Histidine kinase-like ATPase, C-terminal domain"/>
    <property type="match status" value="1"/>
</dbReference>
<evidence type="ECO:0000256" key="4">
    <source>
        <dbReference type="ARBA" id="ARBA00022679"/>
    </source>
</evidence>
<proteinExistence type="predicted"/>
<protein>
    <recommendedName>
        <fullName evidence="2">histidine kinase</fullName>
        <ecNumber evidence="2">2.7.13.3</ecNumber>
    </recommendedName>
</protein>
<dbReference type="GO" id="GO:0004673">
    <property type="term" value="F:protein histidine kinase activity"/>
    <property type="evidence" value="ECO:0007669"/>
    <property type="project" value="UniProtKB-EC"/>
</dbReference>
<dbReference type="Gene3D" id="3.40.50.2300">
    <property type="match status" value="1"/>
</dbReference>
<evidence type="ECO:0000313" key="11">
    <source>
        <dbReference type="Proteomes" id="UP000186559"/>
    </source>
</evidence>
<evidence type="ECO:0000256" key="2">
    <source>
        <dbReference type="ARBA" id="ARBA00012438"/>
    </source>
</evidence>
<sequence length="653" mass="71776">MLRQQSPQYGPMDFLAGDGEMARRIRETDWSEHPFGPIEEWPQSLRLALSICLNSAFPTAIYWGPELRLLYNDAWAPIPGPRHPEALGAPARRVWSDIWDVIEPQFNEVIRSGTGLFAQDQMLPMQRYGRVEETYWNYSFTPLRGEKGDIVGVWNSGSETTQNVIQRRNAEFVVRLNEGLRGCASAEAGMTLALERLGTHLGADVVGVLEPGRDEALGVTRVIYPPQSEAISPLRDNWVGPNAEAELRAGRDAFVDCEDPALEPETRRYLVDRNLSNGVFVPWTSAGRLEAALFVHWSQPRTTSVLDVALIEKVVQTTMSWAELDRARAREVVMAREIDHRARNLLAILRGLARLISADTVPDYKEKLDDRITALSRIHSLLSDRRWEGLGLRDVIHEELGTFDVGERVRVEVHGPEVTLAAADAQLLAMMFHELSTNSVKYGALGHSSGVLEVHWSVAAEDGPLELSWTERCTSIPDANGDLREGFGTILLRRIVQDHFKGAITSKQSAGLMRYIISLPTEHWGAALQGNTGGAPEAPGARKRSVMIVEDEPIIALDLAGMMETAGYDVFGQFGTIASARDGMARGVPDVALVDENLAGESSREIVQALVARGVGVAIISGYEGDSMTGVPRLSKPVSEAELLATVRNLLGG</sequence>
<dbReference type="PANTHER" id="PTHR41523:SF8">
    <property type="entry name" value="ETHYLENE RESPONSE SENSOR PROTEIN"/>
    <property type="match status" value="1"/>
</dbReference>
<evidence type="ECO:0000313" key="10">
    <source>
        <dbReference type="EMBL" id="APX25306.1"/>
    </source>
</evidence>
<dbReference type="Pfam" id="PF07536">
    <property type="entry name" value="HWE_HK"/>
    <property type="match status" value="1"/>
</dbReference>
<keyword evidence="6 10" id="KW-0418">Kinase</keyword>
<dbReference type="InterPro" id="IPR036890">
    <property type="entry name" value="HATPase_C_sf"/>
</dbReference>
<dbReference type="InterPro" id="IPR011102">
    <property type="entry name" value="Sig_transdc_His_kinase_HWE"/>
</dbReference>
<evidence type="ECO:0000256" key="6">
    <source>
        <dbReference type="ARBA" id="ARBA00022777"/>
    </source>
</evidence>
<dbReference type="GO" id="GO:0005524">
    <property type="term" value="F:ATP binding"/>
    <property type="evidence" value="ECO:0007669"/>
    <property type="project" value="UniProtKB-KW"/>
</dbReference>
<feature type="domain" description="Response regulatory" evidence="9">
    <location>
        <begin position="545"/>
        <end position="651"/>
    </location>
</feature>
<dbReference type="EC" id="2.7.13.3" evidence="2"/>
<dbReference type="Proteomes" id="UP000186559">
    <property type="component" value="Chromosome"/>
</dbReference>
<dbReference type="EMBL" id="CP014796">
    <property type="protein sequence ID" value="APX25306.1"/>
    <property type="molecule type" value="Genomic_DNA"/>
</dbReference>
<dbReference type="STRING" id="1229727.Ga0080559_TMP4510"/>
<dbReference type="KEGG" id="tpro:Ga0080559_TMP4510"/>
<dbReference type="GO" id="GO:0000160">
    <property type="term" value="P:phosphorelay signal transduction system"/>
    <property type="evidence" value="ECO:0007669"/>
    <property type="project" value="InterPro"/>
</dbReference>
<keyword evidence="7" id="KW-0067">ATP-binding</keyword>
<dbReference type="AlphaFoldDB" id="A0A1U7DB56"/>
<dbReference type="InterPro" id="IPR011006">
    <property type="entry name" value="CheY-like_superfamily"/>
</dbReference>
<reference evidence="10 11" key="1">
    <citation type="submission" date="2016-03" db="EMBL/GenBank/DDBJ databases">
        <title>Deep-sea bacteria in the southern Pacific.</title>
        <authorList>
            <person name="Tang K."/>
        </authorList>
    </citation>
    <scope>NUCLEOTIDE SEQUENCE [LARGE SCALE GENOMIC DNA]</scope>
    <source>
        <strain evidence="10 11">JLT2016</strain>
    </source>
</reference>
<name>A0A1U7DB56_9RHOB</name>
<keyword evidence="5" id="KW-0547">Nucleotide-binding</keyword>
<evidence type="ECO:0000256" key="5">
    <source>
        <dbReference type="ARBA" id="ARBA00022741"/>
    </source>
</evidence>
<dbReference type="RefSeq" id="WP_128549299.1">
    <property type="nucleotide sequence ID" value="NZ_BMEW01000034.1"/>
</dbReference>
<evidence type="ECO:0000259" key="9">
    <source>
        <dbReference type="PROSITE" id="PS50110"/>
    </source>
</evidence>